<sequence>QVYREFGDNEFLSGDGFGRLLTENLCEFPLTSSICEEILYLVSGPDSNQLIPARLGVYVANLLAGTSARNIAHYSQMVHSQLTASFDRGLQENLRWYGQSSPPVYNINNVYCDTYLYYSDYDWTATARDVEQFLIPSLPWTSVKSTRNLQKFNHMDFLWGTRAREEIYDPIANIINADLIASDQIYLKH</sequence>
<keyword evidence="2" id="KW-1185">Reference proteome</keyword>
<dbReference type="AlphaFoldDB" id="A0A3P7J7Q3"/>
<feature type="non-terminal residue" evidence="1">
    <location>
        <position position="1"/>
    </location>
</feature>
<organism evidence="1 2">
    <name type="scientific">Strongylus vulgaris</name>
    <name type="common">Blood worm</name>
    <dbReference type="NCBI Taxonomy" id="40348"/>
    <lineage>
        <taxon>Eukaryota</taxon>
        <taxon>Metazoa</taxon>
        <taxon>Ecdysozoa</taxon>
        <taxon>Nematoda</taxon>
        <taxon>Chromadorea</taxon>
        <taxon>Rhabditida</taxon>
        <taxon>Rhabditina</taxon>
        <taxon>Rhabditomorpha</taxon>
        <taxon>Strongyloidea</taxon>
        <taxon>Strongylidae</taxon>
        <taxon>Strongylus</taxon>
    </lineage>
</organism>
<dbReference type="OrthoDB" id="9974421at2759"/>
<evidence type="ECO:0000313" key="2">
    <source>
        <dbReference type="Proteomes" id="UP000270094"/>
    </source>
</evidence>
<dbReference type="Gene3D" id="3.40.50.1820">
    <property type="entry name" value="alpha/beta hydrolase"/>
    <property type="match status" value="1"/>
</dbReference>
<evidence type="ECO:0000313" key="1">
    <source>
        <dbReference type="EMBL" id="VDM81470.1"/>
    </source>
</evidence>
<dbReference type="Proteomes" id="UP000270094">
    <property type="component" value="Unassembled WGS sequence"/>
</dbReference>
<dbReference type="InterPro" id="IPR029058">
    <property type="entry name" value="AB_hydrolase_fold"/>
</dbReference>
<dbReference type="SUPFAM" id="SSF53474">
    <property type="entry name" value="alpha/beta-Hydrolases"/>
    <property type="match status" value="1"/>
</dbReference>
<accession>A0A3P7J7Q3</accession>
<dbReference type="PANTHER" id="PTHR11005">
    <property type="entry name" value="LYSOSOMAL ACID LIPASE-RELATED"/>
    <property type="match status" value="1"/>
</dbReference>
<dbReference type="EMBL" id="UYYB01113076">
    <property type="protein sequence ID" value="VDM81470.1"/>
    <property type="molecule type" value="Genomic_DNA"/>
</dbReference>
<reference evidence="1 2" key="1">
    <citation type="submission" date="2018-11" db="EMBL/GenBank/DDBJ databases">
        <authorList>
            <consortium name="Pathogen Informatics"/>
        </authorList>
    </citation>
    <scope>NUCLEOTIDE SEQUENCE [LARGE SCALE GENOMIC DNA]</scope>
</reference>
<name>A0A3P7J7Q3_STRVU</name>
<gene>
    <name evidence="1" type="ORF">SVUK_LOCUS16468</name>
</gene>
<proteinExistence type="predicted"/>
<protein>
    <submittedName>
        <fullName evidence="1">Uncharacterized protein</fullName>
    </submittedName>
</protein>